<dbReference type="InterPro" id="IPR015943">
    <property type="entry name" value="WD40/YVTN_repeat-like_dom_sf"/>
</dbReference>
<evidence type="ECO:0000256" key="2">
    <source>
        <dbReference type="ARBA" id="ARBA00008524"/>
    </source>
</evidence>
<evidence type="ECO:0000313" key="13">
    <source>
        <dbReference type="Proteomes" id="UP000657385"/>
    </source>
</evidence>
<reference evidence="12" key="1">
    <citation type="submission" date="2020-11" db="EMBL/GenBank/DDBJ databases">
        <title>Isolation and identification of active actinomycetes.</title>
        <authorList>
            <person name="Yu B."/>
        </authorList>
    </citation>
    <scope>NUCLEOTIDE SEQUENCE</scope>
    <source>
        <strain evidence="12">NEAU-YB345</strain>
    </source>
</reference>
<keyword evidence="6 7" id="KW-0720">Serine protease</keyword>
<accession>A0A931BA08</accession>
<dbReference type="Pfam" id="PF03572">
    <property type="entry name" value="Peptidase_S41"/>
    <property type="match status" value="1"/>
</dbReference>
<dbReference type="Gene3D" id="2.130.10.10">
    <property type="entry name" value="YVTN repeat-like/Quinoprotein amine dehydrogenase"/>
    <property type="match status" value="1"/>
</dbReference>
<dbReference type="SUPFAM" id="SSF69304">
    <property type="entry name" value="Tricorn protease N-terminal domain"/>
    <property type="match status" value="2"/>
</dbReference>
<dbReference type="Pfam" id="PF26549">
    <property type="entry name" value="Tricorn_N"/>
    <property type="match status" value="1"/>
</dbReference>
<feature type="compositionally biased region" description="Polar residues" evidence="10">
    <location>
        <begin position="195"/>
        <end position="213"/>
    </location>
</feature>
<keyword evidence="13" id="KW-1185">Reference proteome</keyword>
<evidence type="ECO:0000256" key="6">
    <source>
        <dbReference type="ARBA" id="ARBA00022825"/>
    </source>
</evidence>
<evidence type="ECO:0000256" key="7">
    <source>
        <dbReference type="PIRNR" id="PIRNR036421"/>
    </source>
</evidence>
<feature type="site" description="Transition state stabilizer; via amide nitrogen" evidence="9">
    <location>
        <position position="1017"/>
    </location>
</feature>
<keyword evidence="5 7" id="KW-0378">Hydrolase</keyword>
<dbReference type="SMART" id="SM00245">
    <property type="entry name" value="TSPc"/>
    <property type="match status" value="1"/>
</dbReference>
<evidence type="ECO:0000313" key="12">
    <source>
        <dbReference type="EMBL" id="MBF9073299.1"/>
    </source>
</evidence>
<dbReference type="Gene3D" id="3.90.226.10">
    <property type="entry name" value="2-enoyl-CoA Hydratase, Chain A, domain 1"/>
    <property type="match status" value="1"/>
</dbReference>
<dbReference type="GO" id="GO:0006508">
    <property type="term" value="P:proteolysis"/>
    <property type="evidence" value="ECO:0007669"/>
    <property type="project" value="UniProtKB-UniRule"/>
</dbReference>
<dbReference type="CDD" id="cd07562">
    <property type="entry name" value="Peptidase_S41_TRI"/>
    <property type="match status" value="1"/>
</dbReference>
<feature type="domain" description="Tail specific protease" evidence="11">
    <location>
        <begin position="901"/>
        <end position="1085"/>
    </location>
</feature>
<dbReference type="SUPFAM" id="SSF52096">
    <property type="entry name" value="ClpP/crotonase"/>
    <property type="match status" value="1"/>
</dbReference>
<feature type="region of interest" description="Disordered" evidence="10">
    <location>
        <begin position="192"/>
        <end position="213"/>
    </location>
</feature>
<protein>
    <recommendedName>
        <fullName evidence="7">Tricorn protease homolog</fullName>
        <ecNumber evidence="7">3.4.21.-</ecNumber>
    </recommendedName>
</protein>
<evidence type="ECO:0000256" key="9">
    <source>
        <dbReference type="PIRSR" id="PIRSR036421-3"/>
    </source>
</evidence>
<gene>
    <name evidence="12" type="ORF">I2501_35330</name>
</gene>
<sequence>MSGGIDGGGRPYLRHPHLARNLLTFVADDDVWLADLDAAATGRAQARRLTSDRVPVQHPRLSPDARRVAWTSTRDSGGGAGQTARREAYAASVDGGAVTRLTYWGDTLTAVRGWLSASEVLVLGRPSQHPTMRTWAYAVPLDAPARRLPYGPAGDLALAADGAALVGTPLYREPAWWKRYRGGMGGRIWQAPQGRVSQSQAPQGQAPESQAQQGGEFAEFLAEVGPHLVNPMWVGDRVAFLSDHEGVGALYSTSRDGSDLRRHTDHGGHYARHATTDGTRVVYQCAGELWLLESLGSPESVPVRLDVVLDGTPSGREPRTVTAQDALEGFSLDATGGTVIATVRGSVQRVPVGDAPAHELLAAPGVRGRLAVELPDATAVLCVTDAGGEDGLELLPVFGAAPVGQLNTQPQPQPQPQPQQPRRLAVGELGRVQELTVAPDGRHCAVAADDGRVLLVEFGSGTVTELASTANGAPAGLVFSPDSALLAWSQLWSPSDGSTPANGSSVRLARVGDRRIFEVTGDRFNDTCPAFTQDGLHLAFLSNRTFDPHYDAQQFDMAFLPTVRPYLATLSADTLSPFGPGPAEGTVTAPALDPAMDLELDLEGMADRVVAFPVAAGDLAQLRAVRGGVVWTETTGGAGNLGESTAGSGTPGRRTALARFDLSWGVATVVHEDVDAYAVSADGSRIAVRSGPSLAMLDLTGQAQAEVPLDQVRVTCDPVAEWRQMYDEASRLMRDNFWSADLCGVDWAAERERYRPLLDRLGSYDDFVDLLWELHGALGASHAYVLPRPEVAPTAPVALSAPSAPTRHVGAPAFLGADLSAHGDGTWRIDRLLPGESSVAAARSPLLAPGLRVQPGERIAEVDGRPVDPHRGPAPQLLGKADQPVELTLRGANGDRRIVVLPTGSEAVLRYHDLIRTRRAEVRRLSGGRLGYLHIPDMMSRGWAEFHRDLRAELACEGLVVDFRENSGGHISPLVVERLTRRVIGWDVSRRGTPASYPSGSPLGPVVVLADEQTGSDGEMAVHALQAAHGLTVVGVRTWGGVYGMDDPITLVDGTRVTHPKHAFWFEGPGFALEGDGVTPDLEVGITPQDWAAGRDPQLEAAVGRALADLKDGRSASPSAPTGRADEGGTGRDRNGSAR</sequence>
<dbReference type="SUPFAM" id="SSF50156">
    <property type="entry name" value="PDZ domain-like"/>
    <property type="match status" value="1"/>
</dbReference>
<feature type="active site" description="Charge relay system" evidence="8">
    <location>
        <position position="1074"/>
    </location>
</feature>
<dbReference type="Gene3D" id="2.120.10.60">
    <property type="entry name" value="Tricorn protease N-terminal domain"/>
    <property type="match status" value="1"/>
</dbReference>
<feature type="active site" description="Charge relay system" evidence="8">
    <location>
        <position position="782"/>
    </location>
</feature>
<evidence type="ECO:0000256" key="4">
    <source>
        <dbReference type="ARBA" id="ARBA00022670"/>
    </source>
</evidence>
<dbReference type="InterPro" id="IPR012393">
    <property type="entry name" value="Tricorn_protease"/>
</dbReference>
<dbReference type="Pfam" id="PF26550">
    <property type="entry name" value="Tricorn_2nd"/>
    <property type="match status" value="1"/>
</dbReference>
<keyword evidence="4 7" id="KW-0645">Protease</keyword>
<evidence type="ECO:0000256" key="5">
    <source>
        <dbReference type="ARBA" id="ARBA00022801"/>
    </source>
</evidence>
<dbReference type="PANTHER" id="PTHR43253:SF1">
    <property type="entry name" value="TRICORN PROTEASE HOMOLOG 2-RELATED"/>
    <property type="match status" value="1"/>
</dbReference>
<dbReference type="GO" id="GO:0005737">
    <property type="term" value="C:cytoplasm"/>
    <property type="evidence" value="ECO:0007669"/>
    <property type="project" value="UniProtKB-SubCell"/>
</dbReference>
<dbReference type="PANTHER" id="PTHR43253">
    <property type="entry name" value="TRICORN PROTEASE HOMOLOG 2-RELATED"/>
    <property type="match status" value="1"/>
</dbReference>
<dbReference type="InterPro" id="IPR036034">
    <property type="entry name" value="PDZ_sf"/>
</dbReference>
<keyword evidence="3 7" id="KW-0963">Cytoplasm</keyword>
<dbReference type="EC" id="3.4.21.-" evidence="7"/>
<evidence type="ECO:0000256" key="1">
    <source>
        <dbReference type="ARBA" id="ARBA00004496"/>
    </source>
</evidence>
<dbReference type="Gene3D" id="2.30.42.10">
    <property type="match status" value="1"/>
</dbReference>
<comment type="similarity">
    <text evidence="2 7">Belongs to the peptidase S41B family.</text>
</comment>
<feature type="compositionally biased region" description="Basic and acidic residues" evidence="10">
    <location>
        <begin position="1124"/>
        <end position="1139"/>
    </location>
</feature>
<feature type="region of interest" description="Disordered" evidence="10">
    <location>
        <begin position="1107"/>
        <end position="1139"/>
    </location>
</feature>
<feature type="active site" description="Nucleophile" evidence="8">
    <location>
        <position position="1016"/>
    </location>
</feature>
<dbReference type="InterPro" id="IPR028204">
    <property type="entry name" value="Tricorn_C1"/>
</dbReference>
<name>A0A931BA08_9ACTN</name>
<dbReference type="InterPro" id="IPR029414">
    <property type="entry name" value="Tricorn_PDZ"/>
</dbReference>
<organism evidence="12 13">
    <name type="scientific">Streptacidiphilus fuscans</name>
    <dbReference type="NCBI Taxonomy" id="2789292"/>
    <lineage>
        <taxon>Bacteria</taxon>
        <taxon>Bacillati</taxon>
        <taxon>Actinomycetota</taxon>
        <taxon>Actinomycetes</taxon>
        <taxon>Kitasatosporales</taxon>
        <taxon>Streptomycetaceae</taxon>
        <taxon>Streptacidiphilus</taxon>
    </lineage>
</organism>
<evidence type="ECO:0000259" key="11">
    <source>
        <dbReference type="SMART" id="SM00245"/>
    </source>
</evidence>
<dbReference type="InterPro" id="IPR029045">
    <property type="entry name" value="ClpP/crotonase-like_dom_sf"/>
</dbReference>
<dbReference type="Proteomes" id="UP000657385">
    <property type="component" value="Unassembled WGS sequence"/>
</dbReference>
<dbReference type="AlphaFoldDB" id="A0A931BA08"/>
<dbReference type="GO" id="GO:0008236">
    <property type="term" value="F:serine-type peptidase activity"/>
    <property type="evidence" value="ECO:0007669"/>
    <property type="project" value="UniProtKB-UniRule"/>
</dbReference>
<comment type="caution">
    <text evidence="12">The sequence shown here is derived from an EMBL/GenBank/DDBJ whole genome shotgun (WGS) entry which is preliminary data.</text>
</comment>
<dbReference type="Pfam" id="PF14685">
    <property type="entry name" value="PDZ_Tricorn"/>
    <property type="match status" value="1"/>
</dbReference>
<evidence type="ECO:0000256" key="8">
    <source>
        <dbReference type="PIRSR" id="PIRSR036421-1"/>
    </source>
</evidence>
<evidence type="ECO:0000256" key="3">
    <source>
        <dbReference type="ARBA" id="ARBA00022490"/>
    </source>
</evidence>
<feature type="region of interest" description="Disordered" evidence="10">
    <location>
        <begin position="49"/>
        <end position="84"/>
    </location>
</feature>
<dbReference type="PIRSF" id="PIRSF036421">
    <property type="entry name" value="Tricorn_protease"/>
    <property type="match status" value="1"/>
</dbReference>
<dbReference type="Pfam" id="PF14684">
    <property type="entry name" value="Tricorn_C1"/>
    <property type="match status" value="1"/>
</dbReference>
<dbReference type="InterPro" id="IPR005151">
    <property type="entry name" value="Tail-specific_protease"/>
</dbReference>
<dbReference type="EMBL" id="JADPRT010000021">
    <property type="protein sequence ID" value="MBF9073299.1"/>
    <property type="molecule type" value="Genomic_DNA"/>
</dbReference>
<evidence type="ECO:0000256" key="10">
    <source>
        <dbReference type="SAM" id="MobiDB-lite"/>
    </source>
</evidence>
<comment type="function">
    <text evidence="7">Degrades oligopeptides.</text>
</comment>
<comment type="subcellular location">
    <subcellularLocation>
        <location evidence="1 7">Cytoplasm</location>
    </subcellularLocation>
</comment>
<dbReference type="RefSeq" id="WP_196198276.1">
    <property type="nucleotide sequence ID" value="NZ_JADPRT010000021.1"/>
</dbReference>
<dbReference type="Gene3D" id="3.30.750.44">
    <property type="match status" value="1"/>
</dbReference>
<proteinExistence type="inferred from homology"/>